<proteinExistence type="predicted"/>
<evidence type="ECO:0000313" key="1">
    <source>
        <dbReference type="Proteomes" id="UP000192223"/>
    </source>
</evidence>
<reference evidence="2" key="1">
    <citation type="submission" date="2025-08" db="UniProtKB">
        <authorList>
            <consortium name="RefSeq"/>
        </authorList>
    </citation>
    <scope>IDENTIFICATION</scope>
    <source>
        <tissue evidence="2">Entire body</tissue>
    </source>
</reference>
<dbReference type="OrthoDB" id="5950777at2759"/>
<dbReference type="GeneID" id="112903849"/>
<name>A0A7F5R5Q8_AGRPL</name>
<dbReference type="FunCoup" id="A0A7F5R5Q8">
    <property type="interactions" value="4"/>
</dbReference>
<dbReference type="InParanoid" id="A0A7F5R5Q8"/>
<protein>
    <submittedName>
        <fullName evidence="2">Uncharacterized protein NCBP2-AS2 homolog</fullName>
    </submittedName>
</protein>
<dbReference type="InterPro" id="IPR042407">
    <property type="entry name" value="NCBP2-AS2"/>
</dbReference>
<dbReference type="KEGG" id="apln:112903849"/>
<evidence type="ECO:0000313" key="2">
    <source>
        <dbReference type="RefSeq" id="XP_025831089.1"/>
    </source>
</evidence>
<sequence>MVLRLLLKYLVNNEQLVHRLSQSYPVRRAAQLAVLFYMRSKHMMQEKGMDGTLTPEQFKALIRNFQHNLQKELKDAHEKFKSRKF</sequence>
<dbReference type="PANTHER" id="PTHR41161:SF1">
    <property type="entry name" value="PROTEIN NCBP2AS2"/>
    <property type="match status" value="1"/>
</dbReference>
<gene>
    <name evidence="2" type="primary">LOC112903849</name>
</gene>
<dbReference type="RefSeq" id="XP_025831089.1">
    <property type="nucleotide sequence ID" value="XM_025975304.1"/>
</dbReference>
<organism evidence="1 2">
    <name type="scientific">Agrilus planipennis</name>
    <name type="common">Emerald ash borer</name>
    <name type="synonym">Agrilus marcopoli</name>
    <dbReference type="NCBI Taxonomy" id="224129"/>
    <lineage>
        <taxon>Eukaryota</taxon>
        <taxon>Metazoa</taxon>
        <taxon>Ecdysozoa</taxon>
        <taxon>Arthropoda</taxon>
        <taxon>Hexapoda</taxon>
        <taxon>Insecta</taxon>
        <taxon>Pterygota</taxon>
        <taxon>Neoptera</taxon>
        <taxon>Endopterygota</taxon>
        <taxon>Coleoptera</taxon>
        <taxon>Polyphaga</taxon>
        <taxon>Elateriformia</taxon>
        <taxon>Buprestoidea</taxon>
        <taxon>Buprestidae</taxon>
        <taxon>Agrilinae</taxon>
        <taxon>Agrilus</taxon>
    </lineage>
</organism>
<accession>A0A7F5R5Q8</accession>
<keyword evidence="1" id="KW-1185">Reference proteome</keyword>
<dbReference type="PANTHER" id="PTHR41161">
    <property type="entry name" value="PROTEIN NCBP2AS2"/>
    <property type="match status" value="1"/>
</dbReference>
<dbReference type="Proteomes" id="UP000192223">
    <property type="component" value="Unplaced"/>
</dbReference>
<dbReference type="AlphaFoldDB" id="A0A7F5R5Q8"/>